<evidence type="ECO:0000313" key="3">
    <source>
        <dbReference type="EMBL" id="CAI3971871.1"/>
    </source>
</evidence>
<evidence type="ECO:0000313" key="6">
    <source>
        <dbReference type="Proteomes" id="UP001152797"/>
    </source>
</evidence>
<evidence type="ECO:0000313" key="5">
    <source>
        <dbReference type="EMBL" id="CAL4759183.1"/>
    </source>
</evidence>
<dbReference type="Gene3D" id="1.10.10.2830">
    <property type="match status" value="1"/>
</dbReference>
<dbReference type="AlphaFoldDB" id="A0A9P1FDF1"/>
<dbReference type="SUPFAM" id="SSF110849">
    <property type="entry name" value="ParB/Sulfiredoxin"/>
    <property type="match status" value="1"/>
</dbReference>
<organism evidence="3">
    <name type="scientific">Cladocopium goreaui</name>
    <dbReference type="NCBI Taxonomy" id="2562237"/>
    <lineage>
        <taxon>Eukaryota</taxon>
        <taxon>Sar</taxon>
        <taxon>Alveolata</taxon>
        <taxon>Dinophyceae</taxon>
        <taxon>Suessiales</taxon>
        <taxon>Symbiodiniaceae</taxon>
        <taxon>Cladocopium</taxon>
    </lineage>
</organism>
<feature type="region of interest" description="Disordered" evidence="1">
    <location>
        <begin position="474"/>
        <end position="510"/>
    </location>
</feature>
<comment type="caution">
    <text evidence="3">The sequence shown here is derived from an EMBL/GenBank/DDBJ whole genome shotgun (WGS) entry which is preliminary data.</text>
</comment>
<dbReference type="InterPro" id="IPR036086">
    <property type="entry name" value="ParB/Sulfiredoxin_sf"/>
</dbReference>
<dbReference type="SUPFAM" id="SSF109709">
    <property type="entry name" value="KorB DNA-binding domain-like"/>
    <property type="match status" value="1"/>
</dbReference>
<name>A0A9P1FDF1_9DINO</name>
<dbReference type="PANTHER" id="PTHR33375:SF1">
    <property type="entry name" value="CHROMOSOME-PARTITIONING PROTEIN PARB-RELATED"/>
    <property type="match status" value="1"/>
</dbReference>
<dbReference type="InterPro" id="IPR003115">
    <property type="entry name" value="ParB_N"/>
</dbReference>
<sequence>MDSVAYALMRDSIRDAGFLNSISVRPKNGRYEIIDGLYRYNCAVELRLEAIPCIIKEGVSDRDVLAYQIQANAVRPETTHTEYARQLQRIFKSSAGMSFPELADLTKKDTQWLRDHLRLLDLTEEQQTWVDRGEIPVENGVWLAKIPQRFRYEYVDLARAMTVKEFRPIATGVIKQFREMVQQGRYDEKLMNHGIPQAYLRNISELRREIKQSTEAGLVIAAEKCQTMVDAWRAALKWVIHLDAKSVEKFQHDHKKREQARILREYGGKNDLASDADFDELAKGGDFLGRLQLYSKGKAVDKRLIQGGNFGIPEGKDEIVDLGTSVDLLVFARRPKAIDMKDPENLIIEYDNKSDGFKRIAMEAGEKDSNCMYGVSFLCFERTTGRWLEFFCGSKSTRIEAKKIFPFLPLTAEAIAARELEDVEPHGPLPLTLESKYTEKGPYSWFTPQVKKCSTPFTKLPKTDDIIAQVTKFVNPSKEGPEKVVEPEPEQGKKKRGLRASTLEAAGHWR</sequence>
<dbReference type="GO" id="GO:0007059">
    <property type="term" value="P:chromosome segregation"/>
    <property type="evidence" value="ECO:0007669"/>
    <property type="project" value="TreeGrafter"/>
</dbReference>
<dbReference type="EMBL" id="CAMXCT030000001">
    <property type="protein sequence ID" value="CAL4759183.1"/>
    <property type="molecule type" value="Genomic_DNA"/>
</dbReference>
<dbReference type="InterPro" id="IPR050336">
    <property type="entry name" value="Chromosome_partition/occlusion"/>
</dbReference>
<dbReference type="PANTHER" id="PTHR33375">
    <property type="entry name" value="CHROMOSOME-PARTITIONING PROTEIN PARB-RELATED"/>
    <property type="match status" value="1"/>
</dbReference>
<evidence type="ECO:0000259" key="2">
    <source>
        <dbReference type="Pfam" id="PF02195"/>
    </source>
</evidence>
<proteinExistence type="predicted"/>
<evidence type="ECO:0000313" key="4">
    <source>
        <dbReference type="EMBL" id="CAL1125246.1"/>
    </source>
</evidence>
<accession>A0A9P1FDF1</accession>
<dbReference type="Pfam" id="PF02195">
    <property type="entry name" value="ParB_N"/>
    <property type="match status" value="1"/>
</dbReference>
<dbReference type="EMBL" id="CAMXCT010000001">
    <property type="protein sequence ID" value="CAI3971871.1"/>
    <property type="molecule type" value="Genomic_DNA"/>
</dbReference>
<keyword evidence="6" id="KW-1185">Reference proteome</keyword>
<gene>
    <name evidence="3" type="ORF">C1SCF055_LOCUS461</name>
</gene>
<dbReference type="Gene3D" id="3.90.1530.30">
    <property type="match status" value="1"/>
</dbReference>
<dbReference type="EMBL" id="CAMXCT020000001">
    <property type="protein sequence ID" value="CAL1125246.1"/>
    <property type="molecule type" value="Genomic_DNA"/>
</dbReference>
<protein>
    <submittedName>
        <fullName evidence="5">Chromosome-partitioning protein Spo0J</fullName>
    </submittedName>
</protein>
<evidence type="ECO:0000256" key="1">
    <source>
        <dbReference type="SAM" id="MobiDB-lite"/>
    </source>
</evidence>
<feature type="compositionally biased region" description="Basic and acidic residues" evidence="1">
    <location>
        <begin position="479"/>
        <end position="492"/>
    </location>
</feature>
<reference evidence="3" key="1">
    <citation type="submission" date="2022-10" db="EMBL/GenBank/DDBJ databases">
        <authorList>
            <person name="Chen Y."/>
            <person name="Dougan E. K."/>
            <person name="Chan C."/>
            <person name="Rhodes N."/>
            <person name="Thang M."/>
        </authorList>
    </citation>
    <scope>NUCLEOTIDE SEQUENCE</scope>
</reference>
<feature type="domain" description="ParB-like N-terminal" evidence="2">
    <location>
        <begin position="9"/>
        <end position="72"/>
    </location>
</feature>
<reference evidence="4" key="2">
    <citation type="submission" date="2024-04" db="EMBL/GenBank/DDBJ databases">
        <authorList>
            <person name="Chen Y."/>
            <person name="Shah S."/>
            <person name="Dougan E. K."/>
            <person name="Thang M."/>
            <person name="Chan C."/>
        </authorList>
    </citation>
    <scope>NUCLEOTIDE SEQUENCE [LARGE SCALE GENOMIC DNA]</scope>
</reference>
<dbReference type="GO" id="GO:0005694">
    <property type="term" value="C:chromosome"/>
    <property type="evidence" value="ECO:0007669"/>
    <property type="project" value="TreeGrafter"/>
</dbReference>
<dbReference type="Proteomes" id="UP001152797">
    <property type="component" value="Unassembled WGS sequence"/>
</dbReference>